<keyword evidence="1" id="KW-0732">Signal</keyword>
<evidence type="ECO:0000313" key="3">
    <source>
        <dbReference type="Proteomes" id="UP000261580"/>
    </source>
</evidence>
<sequence length="110" mass="12698">MQRSVLLLLYSTLRLFQGDNAHPHTARAVQAFLDKNPDMSPIEQTWHMLSQHVHQRQPQPLTTAQLQEGRAIPQQQIRTLVLSVLRWVTACIISNVTRGSSEKLNRLWHI</sequence>
<evidence type="ECO:0000313" key="2">
    <source>
        <dbReference type="Ensembl" id="ENSNBRP00000007006.1"/>
    </source>
</evidence>
<proteinExistence type="predicted"/>
<feature type="chain" id="PRO_5018683004" evidence="1">
    <location>
        <begin position="22"/>
        <end position="110"/>
    </location>
</feature>
<dbReference type="Proteomes" id="UP000261580">
    <property type="component" value="Unassembled WGS sequence"/>
</dbReference>
<dbReference type="Gene3D" id="3.30.420.10">
    <property type="entry name" value="Ribonuclease H-like superfamily/Ribonuclease H"/>
    <property type="match status" value="1"/>
</dbReference>
<reference evidence="2" key="2">
    <citation type="submission" date="2025-09" db="UniProtKB">
        <authorList>
            <consortium name="Ensembl"/>
        </authorList>
    </citation>
    <scope>IDENTIFICATION</scope>
</reference>
<organism evidence="2 3">
    <name type="scientific">Neolamprologus brichardi</name>
    <name type="common">Fairy cichlid</name>
    <name type="synonym">Lamprologus brichardi</name>
    <dbReference type="NCBI Taxonomy" id="32507"/>
    <lineage>
        <taxon>Eukaryota</taxon>
        <taxon>Metazoa</taxon>
        <taxon>Chordata</taxon>
        <taxon>Craniata</taxon>
        <taxon>Vertebrata</taxon>
        <taxon>Euteleostomi</taxon>
        <taxon>Actinopterygii</taxon>
        <taxon>Neopterygii</taxon>
        <taxon>Teleostei</taxon>
        <taxon>Neoteleostei</taxon>
        <taxon>Acanthomorphata</taxon>
        <taxon>Ovalentaria</taxon>
        <taxon>Cichlomorphae</taxon>
        <taxon>Cichliformes</taxon>
        <taxon>Cichlidae</taxon>
        <taxon>African cichlids</taxon>
        <taxon>Pseudocrenilabrinae</taxon>
        <taxon>Lamprologini</taxon>
        <taxon>Neolamprologus</taxon>
    </lineage>
</organism>
<protein>
    <submittedName>
        <fullName evidence="2">Uncharacterized protein</fullName>
    </submittedName>
</protein>
<dbReference type="InterPro" id="IPR036397">
    <property type="entry name" value="RNaseH_sf"/>
</dbReference>
<feature type="signal peptide" evidence="1">
    <location>
        <begin position="1"/>
        <end position="21"/>
    </location>
</feature>
<evidence type="ECO:0000256" key="1">
    <source>
        <dbReference type="SAM" id="SignalP"/>
    </source>
</evidence>
<dbReference type="GO" id="GO:0003676">
    <property type="term" value="F:nucleic acid binding"/>
    <property type="evidence" value="ECO:0007669"/>
    <property type="project" value="InterPro"/>
</dbReference>
<dbReference type="AlphaFoldDB" id="A0A3Q4GEC9"/>
<keyword evidence="3" id="KW-1185">Reference proteome</keyword>
<dbReference type="Ensembl" id="ENSNBRT00000007205.1">
    <property type="protein sequence ID" value="ENSNBRP00000007006.1"/>
    <property type="gene ID" value="ENSNBRG00000005491.1"/>
</dbReference>
<reference evidence="2" key="1">
    <citation type="submission" date="2025-08" db="UniProtKB">
        <authorList>
            <consortium name="Ensembl"/>
        </authorList>
    </citation>
    <scope>IDENTIFICATION</scope>
</reference>
<accession>A0A3Q4GEC9</accession>
<name>A0A3Q4GEC9_NEOBR</name>